<dbReference type="EMBL" id="CP034759">
    <property type="protein sequence ID" value="QBG37258.1"/>
    <property type="molecule type" value="Genomic_DNA"/>
</dbReference>
<feature type="domain" description="TniQ" evidence="1">
    <location>
        <begin position="21"/>
        <end position="168"/>
    </location>
</feature>
<evidence type="ECO:0000259" key="1">
    <source>
        <dbReference type="Pfam" id="PF06527"/>
    </source>
</evidence>
<evidence type="ECO:0000259" key="2">
    <source>
        <dbReference type="Pfam" id="PF15978"/>
    </source>
</evidence>
<gene>
    <name evidence="3" type="ORF">EMK97_16710</name>
</gene>
<feature type="domain" description="Transposon Tn7 transposition protein TnsD C-terminal" evidence="2">
    <location>
        <begin position="218"/>
        <end position="314"/>
    </location>
</feature>
<feature type="domain" description="Transposon Tn7 transposition protein TnsD C-terminal" evidence="2">
    <location>
        <begin position="389"/>
        <end position="530"/>
    </location>
</feature>
<dbReference type="InterPro" id="IPR009492">
    <property type="entry name" value="TniQ"/>
</dbReference>
<evidence type="ECO:0000313" key="4">
    <source>
        <dbReference type="Proteomes" id="UP000290244"/>
    </source>
</evidence>
<evidence type="ECO:0000313" key="3">
    <source>
        <dbReference type="EMBL" id="QBG37258.1"/>
    </source>
</evidence>
<name>A0A4P6P837_9GAMM</name>
<evidence type="ECO:0008006" key="5">
    <source>
        <dbReference type="Google" id="ProtNLM"/>
    </source>
</evidence>
<reference evidence="3 4" key="1">
    <citation type="submission" date="2018-12" db="EMBL/GenBank/DDBJ databases">
        <title>Complete genome of Litorilituus sediminis.</title>
        <authorList>
            <person name="Liu A."/>
            <person name="Rong J."/>
        </authorList>
    </citation>
    <scope>NUCLEOTIDE SEQUENCE [LARGE SCALE GENOMIC DNA]</scope>
    <source>
        <strain evidence="3 4">JCM 17549</strain>
    </source>
</reference>
<dbReference type="Pfam" id="PF06527">
    <property type="entry name" value="TniQ"/>
    <property type="match status" value="1"/>
</dbReference>
<dbReference type="KEGG" id="lsd:EMK97_16710"/>
<dbReference type="RefSeq" id="WP_130603924.1">
    <property type="nucleotide sequence ID" value="NZ_CP034759.1"/>
</dbReference>
<dbReference type="OrthoDB" id="470139at2"/>
<dbReference type="AlphaFoldDB" id="A0A4P6P837"/>
<accession>A0A4P6P837</accession>
<organism evidence="3 4">
    <name type="scientific">Litorilituus sediminis</name>
    <dbReference type="NCBI Taxonomy" id="718192"/>
    <lineage>
        <taxon>Bacteria</taxon>
        <taxon>Pseudomonadati</taxon>
        <taxon>Pseudomonadota</taxon>
        <taxon>Gammaproteobacteria</taxon>
        <taxon>Alteromonadales</taxon>
        <taxon>Colwelliaceae</taxon>
        <taxon>Litorilituus</taxon>
    </lineage>
</organism>
<keyword evidence="4" id="KW-1185">Reference proteome</keyword>
<proteinExistence type="predicted"/>
<protein>
    <recommendedName>
        <fullName evidence="5">Transposon Tn7 transposition protein TnsD C-termianl domain-containing protein</fullName>
    </recommendedName>
</protein>
<dbReference type="InterPro" id="IPR032750">
    <property type="entry name" value="TnsD_C"/>
</dbReference>
<dbReference type="Pfam" id="PF15978">
    <property type="entry name" value="TnsD"/>
    <property type="match status" value="2"/>
</dbReference>
<dbReference type="Proteomes" id="UP000290244">
    <property type="component" value="Chromosome"/>
</dbReference>
<sequence length="544" mass="62841">MKCSATQWQRDVMPSFSYSQFMEGESIYGLITNYHVASGNRSWKQTNLDIFGRTHVRLHSVLPNNISVIAKFFEVDPVYLLTHATGYPLYAFSLSNQASKLKKVLLSAKGQLIASYSRQAPSSLPLAKQHRYCAKCIEESFENFGTLAWRIEHQLYGVSHCPEHGEPLFYLNSGEGGINRHYCLPEGGEPILLEPNDKAVRLSSFVTKLYRLLQDDNQPQSVIDMYTEWLTIKGFLTKCGHIRNRFLVDELFNYWKELFEATEELIPLELSNFNYVADIIHERRPVHYLKHVLLMAYLAKSPEDFFALSKTSKPDCEPLKRHDSALESNVFKLLDDGKSLREISATLEVSVGYVKQLALRNNYEIDRRRWKLTDEIERDVWRKAFVGWHRADIAKHHDVSVGTVEQLIQSHKGLSGWRHHLVMAKRRAKNRTALLQAIDSNPQITRNELKRSFSCYMWLYKNDREWLYQNLPSPQTQKYYPSVDWASRDIFLAIKVKCLPGAFKSLSELDRAIGGHGWLLHDAKKLPETMKEAAKIIENSIGKK</sequence>